<proteinExistence type="predicted"/>
<dbReference type="InterPro" id="IPR023214">
    <property type="entry name" value="HAD_sf"/>
</dbReference>
<accession>A0A2G3DU59</accession>
<dbReference type="InterPro" id="IPR006439">
    <property type="entry name" value="HAD-SF_hydro_IA"/>
</dbReference>
<evidence type="ECO:0008006" key="3">
    <source>
        <dbReference type="Google" id="ProtNLM"/>
    </source>
</evidence>
<dbReference type="Pfam" id="PF00702">
    <property type="entry name" value="Hydrolase"/>
    <property type="match status" value="1"/>
</dbReference>
<reference evidence="1 2" key="2">
    <citation type="submission" date="2017-10" db="EMBL/GenBank/DDBJ databases">
        <authorList>
            <person name="Banno H."/>
            <person name="Chua N.-H."/>
        </authorList>
    </citation>
    <scope>NUCLEOTIDE SEQUENCE [LARGE SCALE GENOMIC DNA]</scope>
    <source>
        <strain evidence="1 2">JK626</strain>
    </source>
</reference>
<sequence>MKNIDKIVKKCECISFDIFDTLICRKVSNPHDIFKLVQDEYNNQHIDSPIDNFEENRVEAEIRASKRNAYYTLDAIYDELDELYGKKRSEIIKELEIDMEKRMSFANPEMKEIFDYIASTGKEIILISDMYLTQNIISQLLNYNGYSGWSSLFISCECGASKRQGTLFKYVLQKTGKSRRQICHFGDNLISDYVMAIVNGFRAIRVK</sequence>
<dbReference type="RefSeq" id="WP_189270107.1">
    <property type="nucleotide sequence ID" value="NZ_PDYF01000018.1"/>
</dbReference>
<organism evidence="1 2">
    <name type="scientific">Pseudobutyrivibrio ruminis</name>
    <dbReference type="NCBI Taxonomy" id="46206"/>
    <lineage>
        <taxon>Bacteria</taxon>
        <taxon>Bacillati</taxon>
        <taxon>Bacillota</taxon>
        <taxon>Clostridia</taxon>
        <taxon>Lachnospirales</taxon>
        <taxon>Lachnospiraceae</taxon>
        <taxon>Pseudobutyrivibrio</taxon>
    </lineage>
</organism>
<evidence type="ECO:0000313" key="1">
    <source>
        <dbReference type="EMBL" id="PHU34552.1"/>
    </source>
</evidence>
<dbReference type="EMBL" id="PDYF01000018">
    <property type="protein sequence ID" value="PHU34552.1"/>
    <property type="molecule type" value="Genomic_DNA"/>
</dbReference>
<dbReference type="CDD" id="cd01427">
    <property type="entry name" value="HAD_like"/>
    <property type="match status" value="1"/>
</dbReference>
<dbReference type="Gene3D" id="1.10.150.400">
    <property type="match status" value="1"/>
</dbReference>
<comment type="caution">
    <text evidence="1">The sequence shown here is derived from an EMBL/GenBank/DDBJ whole genome shotgun (WGS) entry which is preliminary data.</text>
</comment>
<gene>
    <name evidence="1" type="ORF">CSX01_09550</name>
</gene>
<dbReference type="InterPro" id="IPR036412">
    <property type="entry name" value="HAD-like_sf"/>
</dbReference>
<dbReference type="NCBIfam" id="TIGR01549">
    <property type="entry name" value="HAD-SF-IA-v1"/>
    <property type="match status" value="1"/>
</dbReference>
<dbReference type="Gene3D" id="3.40.50.1000">
    <property type="entry name" value="HAD superfamily/HAD-like"/>
    <property type="match status" value="1"/>
</dbReference>
<evidence type="ECO:0000313" key="2">
    <source>
        <dbReference type="Proteomes" id="UP000225889"/>
    </source>
</evidence>
<dbReference type="AlphaFoldDB" id="A0A2G3DU59"/>
<name>A0A2G3DU59_9FIRM</name>
<protein>
    <recommendedName>
        <fullName evidence="3">Hydrolase of the HAD superfamily</fullName>
    </recommendedName>
</protein>
<dbReference type="SUPFAM" id="SSF56784">
    <property type="entry name" value="HAD-like"/>
    <property type="match status" value="1"/>
</dbReference>
<dbReference type="Proteomes" id="UP000225889">
    <property type="component" value="Unassembled WGS sequence"/>
</dbReference>
<reference evidence="1 2" key="1">
    <citation type="submission" date="2017-10" db="EMBL/GenBank/DDBJ databases">
        <title>Resolving the taxonomy of Roseburia spp., Eubacterium rectale and Agathobacter spp. through phylogenomic analysis.</title>
        <authorList>
            <person name="Sheridan P.O."/>
            <person name="Walker A.W."/>
            <person name="Duncan S.H."/>
            <person name="Scott K.P."/>
            <person name="Toole P.W.O."/>
            <person name="Luis P."/>
            <person name="Flint H.J."/>
        </authorList>
    </citation>
    <scope>NUCLEOTIDE SEQUENCE [LARGE SCALE GENOMIC DNA]</scope>
    <source>
        <strain evidence="1 2">JK626</strain>
    </source>
</reference>